<sequence length="475" mass="52730">MKKIVILLFIFLLIVPSLSLAAEGHDTAQRIETFMKKVMKEYHIPGASLAVVHNDQTIFLNSWGTMSDGLAVTEDTTFLIGSVSKPLTSLAVMVLVEDGIITLDEPIDAYIPWFKYQTDGAKKITVRHLLEQTSGISAYDGMKVTDQKGRDKEKGITQAVTALSGVKLSRDPGEAYEYNSANYLLLGAIIETVSNQSFSAFMDTHIFSRLGMNNTTADYESAVDKGFVPGFHSWFGKPVKADGLYDQSGAPYGYMTSTTSDLTKFIKFMLNGGELLTEQSLKQFISPPENGKRYGLGWHFPRSGNKYPYHTGATPEYKAEIFFIPEQDLGAVLLMNKYHELEAVSYLSIMEGIRSIMNGKSTDLVQLNVSTQWITLGVVLLLAIISLISLIGLKRRTTINKKLWVSMGILSVIFAAGLIPLFTYSMGVSWRTVGLFLPDVEFLIQCLIAILTVNGLLTFLFIAVKRKRQYLNIGR</sequence>
<evidence type="ECO:0000259" key="3">
    <source>
        <dbReference type="Pfam" id="PF00144"/>
    </source>
</evidence>
<dbReference type="InterPro" id="IPR050491">
    <property type="entry name" value="AmpC-like"/>
</dbReference>
<dbReference type="PANTHER" id="PTHR46825:SF9">
    <property type="entry name" value="BETA-LACTAMASE-RELATED DOMAIN-CONTAINING PROTEIN"/>
    <property type="match status" value="1"/>
</dbReference>
<dbReference type="EMBL" id="SADY01000005">
    <property type="protein sequence ID" value="TQR44054.1"/>
    <property type="molecule type" value="Genomic_DNA"/>
</dbReference>
<accession>A0ABY3AMT3</accession>
<keyword evidence="4" id="KW-0378">Hydrolase</keyword>
<dbReference type="PANTHER" id="PTHR46825">
    <property type="entry name" value="D-ALANYL-D-ALANINE-CARBOXYPEPTIDASE/ENDOPEPTIDASE AMPH"/>
    <property type="match status" value="1"/>
</dbReference>
<feature type="transmembrane region" description="Helical" evidence="1">
    <location>
        <begin position="403"/>
        <end position="422"/>
    </location>
</feature>
<protein>
    <submittedName>
        <fullName evidence="4">Class A beta-lactamase-related serine hydrolase</fullName>
    </submittedName>
</protein>
<feature type="transmembrane region" description="Helical" evidence="1">
    <location>
        <begin position="442"/>
        <end position="464"/>
    </location>
</feature>
<dbReference type="RefSeq" id="WP_142545051.1">
    <property type="nucleotide sequence ID" value="NZ_SADY01000005.1"/>
</dbReference>
<reference evidence="4 5" key="1">
    <citation type="submission" date="2018-03" db="EMBL/GenBank/DDBJ databases">
        <title>Aerobic endospore-forming bacteria genome sequencing and assembly.</title>
        <authorList>
            <person name="Cavalcante D.A."/>
            <person name="Driks A."/>
            <person name="Putonti C."/>
            <person name="De-Souza M.T."/>
        </authorList>
    </citation>
    <scope>NUCLEOTIDE SEQUENCE [LARGE SCALE GENOMIC DNA]</scope>
    <source>
        <strain evidence="4 5">SDF0028</strain>
    </source>
</reference>
<dbReference type="Gene3D" id="3.40.710.10">
    <property type="entry name" value="DD-peptidase/beta-lactamase superfamily"/>
    <property type="match status" value="1"/>
</dbReference>
<evidence type="ECO:0000256" key="2">
    <source>
        <dbReference type="SAM" id="SignalP"/>
    </source>
</evidence>
<keyword evidence="5" id="KW-1185">Reference proteome</keyword>
<dbReference type="InterPro" id="IPR012338">
    <property type="entry name" value="Beta-lactam/transpept-like"/>
</dbReference>
<keyword evidence="1" id="KW-0812">Transmembrane</keyword>
<evidence type="ECO:0000313" key="5">
    <source>
        <dbReference type="Proteomes" id="UP000316208"/>
    </source>
</evidence>
<evidence type="ECO:0000313" key="4">
    <source>
        <dbReference type="EMBL" id="TQR44054.1"/>
    </source>
</evidence>
<proteinExistence type="predicted"/>
<dbReference type="Pfam" id="PF00144">
    <property type="entry name" value="Beta-lactamase"/>
    <property type="match status" value="1"/>
</dbReference>
<keyword evidence="1" id="KW-0472">Membrane</keyword>
<feature type="signal peptide" evidence="2">
    <location>
        <begin position="1"/>
        <end position="21"/>
    </location>
</feature>
<comment type="caution">
    <text evidence="4">The sequence shown here is derived from an EMBL/GenBank/DDBJ whole genome shotgun (WGS) entry which is preliminary data.</text>
</comment>
<evidence type="ECO:0000256" key="1">
    <source>
        <dbReference type="SAM" id="Phobius"/>
    </source>
</evidence>
<dbReference type="InterPro" id="IPR001466">
    <property type="entry name" value="Beta-lactam-related"/>
</dbReference>
<name>A0ABY3AMT3_PAEPP</name>
<organism evidence="4 5">
    <name type="scientific">Paenibacillus popilliae</name>
    <name type="common">Bacillus popilliae</name>
    <dbReference type="NCBI Taxonomy" id="78057"/>
    <lineage>
        <taxon>Bacteria</taxon>
        <taxon>Bacillati</taxon>
        <taxon>Bacillota</taxon>
        <taxon>Bacilli</taxon>
        <taxon>Bacillales</taxon>
        <taxon>Paenibacillaceae</taxon>
        <taxon>Paenibacillus</taxon>
    </lineage>
</organism>
<dbReference type="Proteomes" id="UP000316208">
    <property type="component" value="Unassembled WGS sequence"/>
</dbReference>
<gene>
    <name evidence="4" type="ORF">C7Y44_18285</name>
</gene>
<keyword evidence="1" id="KW-1133">Transmembrane helix</keyword>
<feature type="domain" description="Beta-lactamase-related" evidence="3">
    <location>
        <begin position="32"/>
        <end position="341"/>
    </location>
</feature>
<dbReference type="GO" id="GO:0016787">
    <property type="term" value="F:hydrolase activity"/>
    <property type="evidence" value="ECO:0007669"/>
    <property type="project" value="UniProtKB-KW"/>
</dbReference>
<keyword evidence="2" id="KW-0732">Signal</keyword>
<dbReference type="SUPFAM" id="SSF56601">
    <property type="entry name" value="beta-lactamase/transpeptidase-like"/>
    <property type="match status" value="1"/>
</dbReference>
<feature type="transmembrane region" description="Helical" evidence="1">
    <location>
        <begin position="373"/>
        <end position="391"/>
    </location>
</feature>
<feature type="chain" id="PRO_5045149423" evidence="2">
    <location>
        <begin position="22"/>
        <end position="475"/>
    </location>
</feature>